<evidence type="ECO:0000313" key="2">
    <source>
        <dbReference type="Proteomes" id="UP000003612"/>
    </source>
</evidence>
<dbReference type="Proteomes" id="UP000003612">
    <property type="component" value="Unassembled WGS sequence"/>
</dbReference>
<sequence length="52" mass="6411">MKEWGVFWIHEILLLISEWLAEDWAIREFIKYTGRLKGFRRPVYSLSLRIKD</sequence>
<accession>A0ABN0CDQ7</accession>
<proteinExistence type="predicted"/>
<evidence type="ECO:0000313" key="1">
    <source>
        <dbReference type="EMBL" id="EFV81501.1"/>
    </source>
</evidence>
<reference evidence="1 2" key="1">
    <citation type="submission" date="2010-12" db="EMBL/GenBank/DDBJ databases">
        <title>The Genome Sequence of Neisseria mucosa strain C102.</title>
        <authorList>
            <consortium name="The Broad Institute Genome Sequencing Platform"/>
            <person name="Earl A."/>
            <person name="Ward D."/>
            <person name="Feldgarden M."/>
            <person name="Gevers D."/>
            <person name="Sibley C.D."/>
            <person name="Field T.R."/>
            <person name="Grinwis M."/>
            <person name="Eshaghurshan C.S."/>
            <person name="Surette M."/>
            <person name="Young S.K."/>
            <person name="Zeng Q."/>
            <person name="Gargeya S."/>
            <person name="Fitzgerald M."/>
            <person name="Haas B."/>
            <person name="Abouelleil A."/>
            <person name="Alvarado L."/>
            <person name="Arachchi H.M."/>
            <person name="Berlin A."/>
            <person name="Brown A."/>
            <person name="Chapman S.B."/>
            <person name="Chen Z."/>
            <person name="Dunbar C."/>
            <person name="Freedman E."/>
            <person name="Gearin G."/>
            <person name="Gellesch M."/>
            <person name="Goldberg J."/>
            <person name="Griggs A."/>
            <person name="Gujja S."/>
            <person name="Heilman E."/>
            <person name="Heiman D."/>
            <person name="Howarth C."/>
            <person name="Larson L."/>
            <person name="Lui A."/>
            <person name="MacDonald P.J.P."/>
            <person name="Mehta T."/>
            <person name="Montmayeur A."/>
            <person name="Murphy C."/>
            <person name="Neiman D."/>
            <person name="Pearson M."/>
            <person name="Priest M."/>
            <person name="Roberts A."/>
            <person name="Saif S."/>
            <person name="Shea T."/>
            <person name="Shenoy N."/>
            <person name="Sisk P."/>
            <person name="Stolte C."/>
            <person name="Sykes S."/>
            <person name="White J."/>
            <person name="Yandava C."/>
            <person name="Nusbaum C."/>
            <person name="Birren B."/>
        </authorList>
    </citation>
    <scope>NUCLEOTIDE SEQUENCE [LARGE SCALE GENOMIC DNA]</scope>
    <source>
        <strain evidence="1 2">C102</strain>
    </source>
</reference>
<gene>
    <name evidence="1" type="ORF">HMPREF0604_00080</name>
</gene>
<organism evidence="1 2">
    <name type="scientific">Neisseria mucosa C102</name>
    <dbReference type="NCBI Taxonomy" id="435832"/>
    <lineage>
        <taxon>Bacteria</taxon>
        <taxon>Pseudomonadati</taxon>
        <taxon>Pseudomonadota</taxon>
        <taxon>Betaproteobacteria</taxon>
        <taxon>Neisseriales</taxon>
        <taxon>Neisseriaceae</taxon>
        <taxon>Neisseria</taxon>
    </lineage>
</organism>
<name>A0ABN0CDQ7_NEIMU</name>
<comment type="caution">
    <text evidence="1">The sequence shown here is derived from an EMBL/GenBank/DDBJ whole genome shotgun (WGS) entry which is preliminary data.</text>
</comment>
<keyword evidence="2" id="KW-1185">Reference proteome</keyword>
<dbReference type="EMBL" id="ACRG01000001">
    <property type="protein sequence ID" value="EFV81501.1"/>
    <property type="molecule type" value="Genomic_DNA"/>
</dbReference>
<protein>
    <submittedName>
        <fullName evidence="1">Uncharacterized protein</fullName>
    </submittedName>
</protein>